<dbReference type="InterPro" id="IPR000073">
    <property type="entry name" value="AB_hydrolase_1"/>
</dbReference>
<evidence type="ECO:0000259" key="1">
    <source>
        <dbReference type="Pfam" id="PF00561"/>
    </source>
</evidence>
<dbReference type="OrthoDB" id="5853561at2"/>
<dbReference type="HOGENOM" id="CLU_020336_13_3_6"/>
<protein>
    <submittedName>
        <fullName evidence="2">Alpha/beta hydrolase</fullName>
    </submittedName>
</protein>
<dbReference type="STRING" id="626887.J057_15020"/>
<sequence>MTPVVTDHVIINNARIACGVHGEGIPVVLLHGTPSSSLIWRDVIPKLVAAGYKVHVFDLLGYGLSERPWDKDVDTSISGQLPILEGLMAHWGLDTAHIVAHDFGGGIAQQLGVFSPCRLLTLTLIDTVSYDSYPSKRTRQQMEAGLEVLGKAPNAQHRQHFRDWLLTAVVDREALQASALDTYLDYISGPVGQGSLFQHQIRHYDPKHTMKIADRLHELGNIPVKLIWGEDDAWQVPDWAHRLNRDIPGSDLTIVRGAGHFSLEDKPDEIAALVVDFLNAHAYL</sequence>
<comment type="caution">
    <text evidence="2">The sequence shown here is derived from an EMBL/GenBank/DDBJ whole genome shotgun (WGS) entry which is preliminary data.</text>
</comment>
<reference evidence="2 3" key="1">
    <citation type="journal article" date="2013" name="Genome Announc.">
        <title>Genome Sequence of the Polycyclic Aromatic Hydrocarbon-Degrading Bacterium Strain Marinobacter nanhaiticus D15-8WT.</title>
        <authorList>
            <person name="Cui Z."/>
            <person name="Gao W."/>
            <person name="Li Q."/>
            <person name="Xu G."/>
            <person name="Zheng L."/>
        </authorList>
    </citation>
    <scope>NUCLEOTIDE SEQUENCE [LARGE SCALE GENOMIC DNA]</scope>
    <source>
        <strain evidence="2 3">D15-8W</strain>
    </source>
</reference>
<evidence type="ECO:0000313" key="3">
    <source>
        <dbReference type="Proteomes" id="UP000013165"/>
    </source>
</evidence>
<dbReference type="Pfam" id="PF00561">
    <property type="entry name" value="Abhydrolase_1"/>
    <property type="match status" value="1"/>
</dbReference>
<dbReference type="GO" id="GO:0016020">
    <property type="term" value="C:membrane"/>
    <property type="evidence" value="ECO:0007669"/>
    <property type="project" value="TreeGrafter"/>
</dbReference>
<dbReference type="SUPFAM" id="SSF53474">
    <property type="entry name" value="alpha/beta-Hydrolases"/>
    <property type="match status" value="1"/>
</dbReference>
<proteinExistence type="predicted"/>
<dbReference type="PATRIC" id="fig|626887.3.peg.2995"/>
<dbReference type="AlphaFoldDB" id="N6VY01"/>
<dbReference type="GO" id="GO:0046464">
    <property type="term" value="P:acylglycerol catabolic process"/>
    <property type="evidence" value="ECO:0007669"/>
    <property type="project" value="TreeGrafter"/>
</dbReference>
<dbReference type="InterPro" id="IPR000639">
    <property type="entry name" value="Epox_hydrolase-like"/>
</dbReference>
<gene>
    <name evidence="2" type="ORF">J057_15020</name>
</gene>
<evidence type="ECO:0000313" key="2">
    <source>
        <dbReference type="EMBL" id="ENO12724.1"/>
    </source>
</evidence>
<keyword evidence="3" id="KW-1185">Reference proteome</keyword>
<dbReference type="PRINTS" id="PR00412">
    <property type="entry name" value="EPOXHYDRLASE"/>
</dbReference>
<dbReference type="RefSeq" id="WP_004580954.1">
    <property type="nucleotide sequence ID" value="NZ_AP028878.1"/>
</dbReference>
<dbReference type="EMBL" id="APLQ01000014">
    <property type="protein sequence ID" value="ENO12724.1"/>
    <property type="molecule type" value="Genomic_DNA"/>
</dbReference>
<dbReference type="PANTHER" id="PTHR43798">
    <property type="entry name" value="MONOACYLGLYCEROL LIPASE"/>
    <property type="match status" value="1"/>
</dbReference>
<name>N6VY01_9GAMM</name>
<dbReference type="GO" id="GO:0047372">
    <property type="term" value="F:monoacylglycerol lipase activity"/>
    <property type="evidence" value="ECO:0007669"/>
    <property type="project" value="TreeGrafter"/>
</dbReference>
<dbReference type="InterPro" id="IPR050266">
    <property type="entry name" value="AB_hydrolase_sf"/>
</dbReference>
<accession>N6VY01</accession>
<dbReference type="InterPro" id="IPR029058">
    <property type="entry name" value="AB_hydrolase_fold"/>
</dbReference>
<dbReference type="Proteomes" id="UP000013165">
    <property type="component" value="Unassembled WGS sequence"/>
</dbReference>
<dbReference type="eggNOG" id="COG2267">
    <property type="taxonomic scope" value="Bacteria"/>
</dbReference>
<dbReference type="Gene3D" id="3.40.50.1820">
    <property type="entry name" value="alpha/beta hydrolase"/>
    <property type="match status" value="1"/>
</dbReference>
<organism evidence="2 3">
    <name type="scientific">Marinobacter nanhaiticus D15-8W</name>
    <dbReference type="NCBI Taxonomy" id="626887"/>
    <lineage>
        <taxon>Bacteria</taxon>
        <taxon>Pseudomonadati</taxon>
        <taxon>Pseudomonadota</taxon>
        <taxon>Gammaproteobacteria</taxon>
        <taxon>Pseudomonadales</taxon>
        <taxon>Marinobacteraceae</taxon>
        <taxon>Marinobacter</taxon>
    </lineage>
</organism>
<dbReference type="PANTHER" id="PTHR43798:SF33">
    <property type="entry name" value="HYDROLASE, PUTATIVE (AFU_ORTHOLOGUE AFUA_2G14860)-RELATED"/>
    <property type="match status" value="1"/>
</dbReference>
<keyword evidence="2" id="KW-0378">Hydrolase</keyword>
<feature type="domain" description="AB hydrolase-1" evidence="1">
    <location>
        <begin position="26"/>
        <end position="267"/>
    </location>
</feature>